<gene>
    <name evidence="3" type="ORF">H8R27_09510</name>
</gene>
<dbReference type="EMBL" id="JACRUN010000005">
    <property type="protein sequence ID" value="MBC5835122.1"/>
    <property type="molecule type" value="Genomic_DNA"/>
</dbReference>
<dbReference type="Gene3D" id="2.150.10.10">
    <property type="entry name" value="Serralysin-like metalloprotease, C-terminal"/>
    <property type="match status" value="1"/>
</dbReference>
<feature type="transmembrane region" description="Helical" evidence="1">
    <location>
        <begin position="497"/>
        <end position="524"/>
    </location>
</feature>
<feature type="transmembrane region" description="Helical" evidence="1">
    <location>
        <begin position="536"/>
        <end position="553"/>
    </location>
</feature>
<organism evidence="3 4">
    <name type="scientific">Flavobacterium bernardetii</name>
    <dbReference type="NCBI Taxonomy" id="2813823"/>
    <lineage>
        <taxon>Bacteria</taxon>
        <taxon>Pseudomonadati</taxon>
        <taxon>Bacteroidota</taxon>
        <taxon>Flavobacteriia</taxon>
        <taxon>Flavobacteriales</taxon>
        <taxon>Flavobacteriaceae</taxon>
        <taxon>Flavobacterium</taxon>
    </lineage>
</organism>
<dbReference type="RefSeq" id="WP_166129258.1">
    <property type="nucleotide sequence ID" value="NZ_JAANOQ010000006.1"/>
</dbReference>
<evidence type="ECO:0000256" key="2">
    <source>
        <dbReference type="SAM" id="SignalP"/>
    </source>
</evidence>
<keyword evidence="1" id="KW-0472">Membrane</keyword>
<feature type="chain" id="PRO_5047445649" description="Trimeric autotransporter adhesin YadA-like head domain-containing protein" evidence="2">
    <location>
        <begin position="21"/>
        <end position="555"/>
    </location>
</feature>
<keyword evidence="2" id="KW-0732">Signal</keyword>
<dbReference type="InterPro" id="IPR011049">
    <property type="entry name" value="Serralysin-like_metalloprot_C"/>
</dbReference>
<evidence type="ECO:0000313" key="3">
    <source>
        <dbReference type="EMBL" id="MBC5835122.1"/>
    </source>
</evidence>
<comment type="caution">
    <text evidence="3">The sequence shown here is derived from an EMBL/GenBank/DDBJ whole genome shotgun (WGS) entry which is preliminary data.</text>
</comment>
<evidence type="ECO:0000313" key="4">
    <source>
        <dbReference type="Proteomes" id="UP000605990"/>
    </source>
</evidence>
<accession>A0ABR7IZP5</accession>
<proteinExistence type="predicted"/>
<keyword evidence="1" id="KW-0812">Transmembrane</keyword>
<sequence>MKNYYIILFLSSFINCFSQVGIGTTTPNAALDINSNNQGLLTPRVALTASNIALPVINPNGGVLAISTLVYNTATSGTSPNNVIPGYYFWDGTKWLLLTSQPSAINQDWTILGNSGTNSSTNFIGTTDNIDFVFKRNNLISGKLTTSNTSFGVEALSNSGTTALRTVAIGVNTLKNLTSGSDNVATGYGALEANTTGLQNVAVGSSSLSLNTSGSYNTAIGYNALTRNASGILNTAVGNSSLFNNLGGNNNVGLGYSALQRNFSGSYNVGVGTNAIYNNQTGNNNVGIGESALERNTNGSNNVAIGASSLFNNQSSSNNTSIGHESQLNNLSGQNNNSLGYQTLFSNSAGSSNIAIGNQSLFLNNSGSRNIAIGENSGTNITSGNNNTFVGHNTGTTISNGSNNTIIGSNISLPAATSNNIVLADGAGNRRINVDANGNVGVGTSTQTVKLEVNGAAANSSTFNAGASTTIDLATSNLATTSASTNAITLTNLKDGAAYTIIFSSTTATAGNVVFTAAGFTFAYMGTFPRVTSKRHIYSIIVVGTVCYVSMSVEN</sequence>
<protein>
    <recommendedName>
        <fullName evidence="5">Trimeric autotransporter adhesin YadA-like head domain-containing protein</fullName>
    </recommendedName>
</protein>
<name>A0ABR7IZP5_9FLAO</name>
<keyword evidence="1" id="KW-1133">Transmembrane helix</keyword>
<evidence type="ECO:0008006" key="5">
    <source>
        <dbReference type="Google" id="ProtNLM"/>
    </source>
</evidence>
<dbReference type="Proteomes" id="UP000605990">
    <property type="component" value="Unassembled WGS sequence"/>
</dbReference>
<reference evidence="3 4" key="1">
    <citation type="submission" date="2020-08" db="EMBL/GenBank/DDBJ databases">
        <title>Description of novel Flavobacterium F-408 isolate.</title>
        <authorList>
            <person name="Saticioglu I.B."/>
            <person name="Duman M."/>
            <person name="Altun S."/>
        </authorList>
    </citation>
    <scope>NUCLEOTIDE SEQUENCE [LARGE SCALE GENOMIC DNA]</scope>
    <source>
        <strain evidence="3 4">F-408</strain>
    </source>
</reference>
<evidence type="ECO:0000256" key="1">
    <source>
        <dbReference type="SAM" id="Phobius"/>
    </source>
</evidence>
<keyword evidence="4" id="KW-1185">Reference proteome</keyword>
<feature type="signal peptide" evidence="2">
    <location>
        <begin position="1"/>
        <end position="20"/>
    </location>
</feature>